<keyword evidence="6" id="KW-0963">Cytoplasm</keyword>
<keyword evidence="6" id="KW-0479">Metal-binding</keyword>
<dbReference type="PIRSF" id="PIRSF000722">
    <property type="entry name" value="Acetate_prop_kin"/>
    <property type="match status" value="1"/>
</dbReference>
<comment type="similarity">
    <text evidence="1 6 7">Belongs to the acetokinase family.</text>
</comment>
<accession>A0ABY5V021</accession>
<dbReference type="EC" id="2.7.2.1" evidence="6"/>
<comment type="pathway">
    <text evidence="6">Metabolic intermediate biosynthesis; acetyl-CoA biosynthesis; acetyl-CoA from acetate: step 1/2.</text>
</comment>
<keyword evidence="2 6" id="KW-0808">Transferase</keyword>
<evidence type="ECO:0000256" key="6">
    <source>
        <dbReference type="HAMAP-Rule" id="MF_00020"/>
    </source>
</evidence>
<evidence type="ECO:0000313" key="8">
    <source>
        <dbReference type="EMBL" id="UWN57487.1"/>
    </source>
</evidence>
<gene>
    <name evidence="6" type="primary">ackA</name>
    <name evidence="8" type="ORF">NQ491_01550</name>
</gene>
<reference evidence="8" key="1">
    <citation type="journal article" date="2022" name="Cell">
        <title>Design, construction, and in vivo augmentation of a complex gut microbiome.</title>
        <authorList>
            <person name="Cheng A.G."/>
            <person name="Ho P.Y."/>
            <person name="Aranda-Diaz A."/>
            <person name="Jain S."/>
            <person name="Yu F.B."/>
            <person name="Meng X."/>
            <person name="Wang M."/>
            <person name="Iakiviak M."/>
            <person name="Nagashima K."/>
            <person name="Zhao A."/>
            <person name="Murugkar P."/>
            <person name="Patil A."/>
            <person name="Atabakhsh K."/>
            <person name="Weakley A."/>
            <person name="Yan J."/>
            <person name="Brumbaugh A.R."/>
            <person name="Higginbottom S."/>
            <person name="Dimas A."/>
            <person name="Shiver A.L."/>
            <person name="Deutschbauer A."/>
            <person name="Neff N."/>
            <person name="Sonnenburg J.L."/>
            <person name="Huang K.C."/>
            <person name="Fischbach M.A."/>
        </authorList>
    </citation>
    <scope>NUCLEOTIDE SEQUENCE</scope>
    <source>
        <strain evidence="8">AP11</strain>
    </source>
</reference>
<dbReference type="Pfam" id="PF00871">
    <property type="entry name" value="Acetate_kinase"/>
    <property type="match status" value="1"/>
</dbReference>
<keyword evidence="6" id="KW-0460">Magnesium</keyword>
<dbReference type="Gene3D" id="3.30.420.40">
    <property type="match status" value="2"/>
</dbReference>
<comment type="catalytic activity">
    <reaction evidence="6">
        <text>acetate + ATP = acetyl phosphate + ADP</text>
        <dbReference type="Rhea" id="RHEA:11352"/>
        <dbReference type="ChEBI" id="CHEBI:22191"/>
        <dbReference type="ChEBI" id="CHEBI:30089"/>
        <dbReference type="ChEBI" id="CHEBI:30616"/>
        <dbReference type="ChEBI" id="CHEBI:456216"/>
        <dbReference type="EC" id="2.7.2.1"/>
    </reaction>
</comment>
<feature type="binding site" evidence="6">
    <location>
        <position position="388"/>
    </location>
    <ligand>
        <name>Mg(2+)</name>
        <dbReference type="ChEBI" id="CHEBI:18420"/>
    </ligand>
</feature>
<dbReference type="NCBIfam" id="TIGR00016">
    <property type="entry name" value="ackA"/>
    <property type="match status" value="1"/>
</dbReference>
<feature type="site" description="Transition state stabilizer" evidence="6">
    <location>
        <position position="183"/>
    </location>
</feature>
<dbReference type="Proteomes" id="UP001059295">
    <property type="component" value="Chromosome"/>
</dbReference>
<dbReference type="InterPro" id="IPR000890">
    <property type="entry name" value="Aliphatic_acid_kin_short-chain"/>
</dbReference>
<keyword evidence="4 6" id="KW-0418">Kinase</keyword>
<dbReference type="GO" id="GO:0016301">
    <property type="term" value="F:kinase activity"/>
    <property type="evidence" value="ECO:0007669"/>
    <property type="project" value="UniProtKB-KW"/>
</dbReference>
<keyword evidence="3 6" id="KW-0547">Nucleotide-binding</keyword>
<dbReference type="CDD" id="cd24010">
    <property type="entry name" value="ASKHA_NBD_AcK_PK"/>
    <property type="match status" value="1"/>
</dbReference>
<dbReference type="PANTHER" id="PTHR21060:SF15">
    <property type="entry name" value="ACETATE KINASE-RELATED"/>
    <property type="match status" value="1"/>
</dbReference>
<dbReference type="PROSITE" id="PS01075">
    <property type="entry name" value="ACETATE_KINASE_1"/>
    <property type="match status" value="1"/>
</dbReference>
<dbReference type="PANTHER" id="PTHR21060">
    <property type="entry name" value="ACETATE KINASE"/>
    <property type="match status" value="1"/>
</dbReference>
<dbReference type="PROSITE" id="PS01076">
    <property type="entry name" value="ACETATE_KINASE_2"/>
    <property type="match status" value="1"/>
</dbReference>
<dbReference type="EMBL" id="CP102294">
    <property type="protein sequence ID" value="UWN57487.1"/>
    <property type="molecule type" value="Genomic_DNA"/>
</dbReference>
<dbReference type="SUPFAM" id="SSF53067">
    <property type="entry name" value="Actin-like ATPase domain"/>
    <property type="match status" value="2"/>
</dbReference>
<feature type="binding site" evidence="6">
    <location>
        <position position="14"/>
    </location>
    <ligand>
        <name>ATP</name>
        <dbReference type="ChEBI" id="CHEBI:30616"/>
    </ligand>
</feature>
<feature type="binding site" evidence="6">
    <location>
        <begin position="211"/>
        <end position="215"/>
    </location>
    <ligand>
        <name>ATP</name>
        <dbReference type="ChEBI" id="CHEBI:30616"/>
    </ligand>
</feature>
<evidence type="ECO:0000256" key="2">
    <source>
        <dbReference type="ARBA" id="ARBA00022679"/>
    </source>
</evidence>
<feature type="binding site" evidence="6">
    <location>
        <begin position="286"/>
        <end position="288"/>
    </location>
    <ligand>
        <name>ATP</name>
        <dbReference type="ChEBI" id="CHEBI:30616"/>
    </ligand>
</feature>
<evidence type="ECO:0000256" key="3">
    <source>
        <dbReference type="ARBA" id="ARBA00022741"/>
    </source>
</evidence>
<proteinExistence type="inferred from homology"/>
<organism evidence="8 9">
    <name type="scientific">Alistipes ihumii AP11</name>
    <dbReference type="NCBI Taxonomy" id="1211813"/>
    <lineage>
        <taxon>Bacteria</taxon>
        <taxon>Pseudomonadati</taxon>
        <taxon>Bacteroidota</taxon>
        <taxon>Bacteroidia</taxon>
        <taxon>Bacteroidales</taxon>
        <taxon>Rikenellaceae</taxon>
        <taxon>Alistipes</taxon>
    </lineage>
</organism>
<feature type="binding site" evidence="6">
    <location>
        <position position="7"/>
    </location>
    <ligand>
        <name>Mg(2+)</name>
        <dbReference type="ChEBI" id="CHEBI:18420"/>
    </ligand>
</feature>
<comment type="subcellular location">
    <subcellularLocation>
        <location evidence="6">Cytoplasm</location>
    </subcellularLocation>
</comment>
<sequence>MKILVLNCGSSSIKYQVIDMKSADDYTLLVKGIVERIGLLDAILTHKPTGKSKYEIVKSIPDHTSGISLILDALVDPEHGVLESISEIAAVGHRVAHGGEYFKDSAVVDKAVKQKIEACFELAPLHNPANLKGILAMENILPNTPQVAVFDTSFHQTMPPKNFMYALPYRYYDQYRVRRYGFHGTSHKYVAQMACRLTGVDYGHSKIVTCHIGSGASVTAILDGKSYDTSMGFTPVDGLIMGTRCGSTDPGALIYIAEKEGLNLDRLSGMINKESGMLGITNVSSDMRDIRAAAENGNARAQLAIEMFAARIKKFVGSYAALMEGIDLLVFTGGIGENDPTTRELVCQGLEFMGIRFDFQLNKQVHGEDTLLSTPDSKVKVAVIATNEELVIASDTFRLTKKRSE</sequence>
<evidence type="ECO:0000256" key="4">
    <source>
        <dbReference type="ARBA" id="ARBA00022777"/>
    </source>
</evidence>
<dbReference type="PRINTS" id="PR00471">
    <property type="entry name" value="ACETATEKNASE"/>
</dbReference>
<dbReference type="InterPro" id="IPR023865">
    <property type="entry name" value="Aliphatic_acid_kinase_CS"/>
</dbReference>
<feature type="binding site" evidence="6">
    <location>
        <begin position="334"/>
        <end position="338"/>
    </location>
    <ligand>
        <name>ATP</name>
        <dbReference type="ChEBI" id="CHEBI:30616"/>
    </ligand>
</feature>
<comment type="subunit">
    <text evidence="6">Homodimer.</text>
</comment>
<comment type="cofactor">
    <cofactor evidence="6">
        <name>Mg(2+)</name>
        <dbReference type="ChEBI" id="CHEBI:18420"/>
    </cofactor>
    <cofactor evidence="6">
        <name>Mn(2+)</name>
        <dbReference type="ChEBI" id="CHEBI:29035"/>
    </cofactor>
    <text evidence="6">Mg(2+). Can also accept Mn(2+).</text>
</comment>
<evidence type="ECO:0000256" key="1">
    <source>
        <dbReference type="ARBA" id="ARBA00008748"/>
    </source>
</evidence>
<feature type="site" description="Transition state stabilizer" evidence="6">
    <location>
        <position position="244"/>
    </location>
</feature>
<protein>
    <recommendedName>
        <fullName evidence="6">Acetate kinase</fullName>
        <ecNumber evidence="6">2.7.2.1</ecNumber>
    </recommendedName>
    <alternativeName>
        <fullName evidence="6">Acetokinase</fullName>
    </alternativeName>
</protein>
<dbReference type="HAMAP" id="MF_00020">
    <property type="entry name" value="Acetate_kinase"/>
    <property type="match status" value="1"/>
</dbReference>
<feature type="binding site" evidence="6">
    <location>
        <position position="94"/>
    </location>
    <ligand>
        <name>substrate</name>
    </ligand>
</feature>
<dbReference type="InterPro" id="IPR043129">
    <property type="entry name" value="ATPase_NBD"/>
</dbReference>
<dbReference type="InterPro" id="IPR004372">
    <property type="entry name" value="Ac/propionate_kinase"/>
</dbReference>
<feature type="active site" description="Proton donor/acceptor" evidence="6">
    <location>
        <position position="151"/>
    </location>
</feature>
<keyword evidence="5 6" id="KW-0067">ATP-binding</keyword>
<dbReference type="GeneID" id="82890378"/>
<evidence type="ECO:0000256" key="5">
    <source>
        <dbReference type="ARBA" id="ARBA00022840"/>
    </source>
</evidence>
<evidence type="ECO:0000313" key="9">
    <source>
        <dbReference type="Proteomes" id="UP001059295"/>
    </source>
</evidence>
<keyword evidence="9" id="KW-1185">Reference proteome</keyword>
<comment type="function">
    <text evidence="6">Catalyzes the formation of acetyl phosphate from acetate and ATP. Can also catalyze the reverse reaction.</text>
</comment>
<evidence type="ECO:0000256" key="7">
    <source>
        <dbReference type="RuleBase" id="RU003835"/>
    </source>
</evidence>
<name>A0ABY5V021_9BACT</name>
<dbReference type="RefSeq" id="WP_019245111.1">
    <property type="nucleotide sequence ID" value="NZ_CAPH01000006.1"/>
</dbReference>